<dbReference type="EMBL" id="QBIY01012612">
    <property type="protein sequence ID" value="RXN21601.1"/>
    <property type="molecule type" value="Genomic_DNA"/>
</dbReference>
<dbReference type="PANTHER" id="PTHR22984">
    <property type="entry name" value="SERINE/THREONINE-PROTEIN KINASE PIM"/>
    <property type="match status" value="1"/>
</dbReference>
<dbReference type="EC" id="2.7.11.1" evidence="2"/>
<evidence type="ECO:0000256" key="11">
    <source>
        <dbReference type="SAM" id="MobiDB-lite"/>
    </source>
</evidence>
<dbReference type="PROSITE" id="PS00108">
    <property type="entry name" value="PROTEIN_KINASE_ST"/>
    <property type="match status" value="1"/>
</dbReference>
<dbReference type="GO" id="GO:0005524">
    <property type="term" value="F:ATP binding"/>
    <property type="evidence" value="ECO:0007669"/>
    <property type="project" value="UniProtKB-UniRule"/>
</dbReference>
<dbReference type="Gene3D" id="3.30.200.20">
    <property type="entry name" value="Phosphorylase Kinase, domain 1"/>
    <property type="match status" value="1"/>
</dbReference>
<evidence type="ECO:0000256" key="3">
    <source>
        <dbReference type="ARBA" id="ARBA00022527"/>
    </source>
</evidence>
<sequence length="640" mass="72968">MGLFSRKKELKVEHAHEHQPCVLLKYTPITANNHPRPPDETPGGADEKKEAGICRLLDFFRRKAGKYNLAKAEKVYQNAAESYQRLNDGQTSLQHVPIVEIHNHQEPPVSEVLPAVEELLEQDISQPQDVSTPVSLTEEDKVQELDKDQTSLQHIVEIHEDQEAPVSEVLIVAEEQLEQDVVQLQDVSTSVSSVEEDNVEELDKDQTSSQNIVEIHEDQEAPVSEVLITAEEQLQQDVLQFQDIPLSTLVSSLEDDKAEELDKDHTSPQQSVEIHDLGESLSFEVLPAAEEQLEQDVFQLQDVLLSSPVSSSEDEKAEELDKDRTSSLQQSVEIHDLEEAPSFEVLPASEEQLEQDVHSLVNSTDDDEEEEQDNSHIFWRYEFGQKLGEGGYGYVHAGTRCEDGLKVAVKIAEKTPDMRYIRVPGHPKRLPLEIGLTLMANQGPSVPQIIKLLEWQDDPYHYVMVLERPMPSMSLFSFVKLQRRLQEWMARHFMWQVIQAAKISCERGVFHRDIKMENLLVNPDTLDVKLIDFGCGTLMKDSAYVSFSGTEMFCPPEFYVDGRYHAKPATVWSLGILLFVMVCGFYPDDKDRDVISKKEWSKPELSQECCQMICACLQPDPQQRLILEEMELHNWFMVVE</sequence>
<dbReference type="InterPro" id="IPR017441">
    <property type="entry name" value="Protein_kinase_ATP_BS"/>
</dbReference>
<feature type="domain" description="Protein kinase" evidence="12">
    <location>
        <begin position="381"/>
        <end position="636"/>
    </location>
</feature>
<evidence type="ECO:0000256" key="7">
    <source>
        <dbReference type="ARBA" id="ARBA00022840"/>
    </source>
</evidence>
<dbReference type="GO" id="GO:0007346">
    <property type="term" value="P:regulation of mitotic cell cycle"/>
    <property type="evidence" value="ECO:0007669"/>
    <property type="project" value="TreeGrafter"/>
</dbReference>
<comment type="similarity">
    <text evidence="1">Belongs to the protein kinase superfamily. CAMK Ser/Thr protein kinase family. PIM subfamily.</text>
</comment>
<dbReference type="FunFam" id="1.10.510.10:FF:000392">
    <property type="entry name" value="Pim proto-oncogene, serine/threonine kinase,-related 152"/>
    <property type="match status" value="1"/>
</dbReference>
<comment type="catalytic activity">
    <reaction evidence="8">
        <text>L-threonyl-[protein] + ATP = O-phospho-L-threonyl-[protein] + ADP + H(+)</text>
        <dbReference type="Rhea" id="RHEA:46608"/>
        <dbReference type="Rhea" id="RHEA-COMP:11060"/>
        <dbReference type="Rhea" id="RHEA-COMP:11605"/>
        <dbReference type="ChEBI" id="CHEBI:15378"/>
        <dbReference type="ChEBI" id="CHEBI:30013"/>
        <dbReference type="ChEBI" id="CHEBI:30616"/>
        <dbReference type="ChEBI" id="CHEBI:61977"/>
        <dbReference type="ChEBI" id="CHEBI:456216"/>
        <dbReference type="EC" id="2.7.11.1"/>
    </reaction>
</comment>
<evidence type="ECO:0000256" key="4">
    <source>
        <dbReference type="ARBA" id="ARBA00022679"/>
    </source>
</evidence>
<dbReference type="FunFam" id="3.30.200.20:FF:000246">
    <property type="entry name" value="Pim proto-oncogene, serine/threonine kinase,-related 152"/>
    <property type="match status" value="1"/>
</dbReference>
<dbReference type="Proteomes" id="UP000290572">
    <property type="component" value="Unassembled WGS sequence"/>
</dbReference>
<dbReference type="GO" id="GO:0004674">
    <property type="term" value="F:protein serine/threonine kinase activity"/>
    <property type="evidence" value="ECO:0007669"/>
    <property type="project" value="UniProtKB-KW"/>
</dbReference>
<dbReference type="PROSITE" id="PS00107">
    <property type="entry name" value="PROTEIN_KINASE_ATP"/>
    <property type="match status" value="1"/>
</dbReference>
<proteinExistence type="inferred from homology"/>
<dbReference type="STRING" id="84645.A0A498MKL6"/>
<dbReference type="AlphaFoldDB" id="A0A498MKL6"/>
<comment type="caution">
    <text evidence="13">The sequence shown here is derived from an EMBL/GenBank/DDBJ whole genome shotgun (WGS) entry which is preliminary data.</text>
</comment>
<feature type="region of interest" description="Disordered" evidence="11">
    <location>
        <begin position="308"/>
        <end position="329"/>
    </location>
</feature>
<feature type="binding site" evidence="10">
    <location>
        <position position="410"/>
    </location>
    <ligand>
        <name>ATP</name>
        <dbReference type="ChEBI" id="CHEBI:30616"/>
    </ligand>
</feature>
<dbReference type="Gene3D" id="1.10.510.10">
    <property type="entry name" value="Transferase(Phosphotransferase) domain 1"/>
    <property type="match status" value="1"/>
</dbReference>
<organism evidence="13 14">
    <name type="scientific">Labeo rohita</name>
    <name type="common">Indian major carp</name>
    <name type="synonym">Cyprinus rohita</name>
    <dbReference type="NCBI Taxonomy" id="84645"/>
    <lineage>
        <taxon>Eukaryota</taxon>
        <taxon>Metazoa</taxon>
        <taxon>Chordata</taxon>
        <taxon>Craniata</taxon>
        <taxon>Vertebrata</taxon>
        <taxon>Euteleostomi</taxon>
        <taxon>Actinopterygii</taxon>
        <taxon>Neopterygii</taxon>
        <taxon>Teleostei</taxon>
        <taxon>Ostariophysi</taxon>
        <taxon>Cypriniformes</taxon>
        <taxon>Cyprinidae</taxon>
        <taxon>Labeoninae</taxon>
        <taxon>Labeonini</taxon>
        <taxon>Labeo</taxon>
    </lineage>
</organism>
<dbReference type="PROSITE" id="PS50011">
    <property type="entry name" value="PROTEIN_KINASE_DOM"/>
    <property type="match status" value="1"/>
</dbReference>
<evidence type="ECO:0000313" key="13">
    <source>
        <dbReference type="EMBL" id="RXN21601.1"/>
    </source>
</evidence>
<keyword evidence="14" id="KW-1185">Reference proteome</keyword>
<reference evidence="13 14" key="1">
    <citation type="submission" date="2018-03" db="EMBL/GenBank/DDBJ databases">
        <title>Draft genome sequence of Rohu Carp (Labeo rohita).</title>
        <authorList>
            <person name="Das P."/>
            <person name="Kushwaha B."/>
            <person name="Joshi C.G."/>
            <person name="Kumar D."/>
            <person name="Nagpure N.S."/>
            <person name="Sahoo L."/>
            <person name="Das S.P."/>
            <person name="Bit A."/>
            <person name="Patnaik S."/>
            <person name="Meher P.K."/>
            <person name="Jayasankar P."/>
            <person name="Koringa P.G."/>
            <person name="Patel N.V."/>
            <person name="Hinsu A.T."/>
            <person name="Kumar R."/>
            <person name="Pandey M."/>
            <person name="Agarwal S."/>
            <person name="Srivastava S."/>
            <person name="Singh M."/>
            <person name="Iquebal M.A."/>
            <person name="Jaiswal S."/>
            <person name="Angadi U.B."/>
            <person name="Kumar N."/>
            <person name="Raza M."/>
            <person name="Shah T.M."/>
            <person name="Rai A."/>
            <person name="Jena J.K."/>
        </authorList>
    </citation>
    <scope>NUCLEOTIDE SEQUENCE [LARGE SCALE GENOMIC DNA]</scope>
    <source>
        <strain evidence="13">DASCIFA01</strain>
        <tissue evidence="13">Testis</tissue>
    </source>
</reference>
<evidence type="ECO:0000259" key="12">
    <source>
        <dbReference type="PROSITE" id="PS50011"/>
    </source>
</evidence>
<name>A0A498MKL6_LABRO</name>
<comment type="catalytic activity">
    <reaction evidence="9">
        <text>L-seryl-[protein] + ATP = O-phospho-L-seryl-[protein] + ADP + H(+)</text>
        <dbReference type="Rhea" id="RHEA:17989"/>
        <dbReference type="Rhea" id="RHEA-COMP:9863"/>
        <dbReference type="Rhea" id="RHEA-COMP:11604"/>
        <dbReference type="ChEBI" id="CHEBI:15378"/>
        <dbReference type="ChEBI" id="CHEBI:29999"/>
        <dbReference type="ChEBI" id="CHEBI:30616"/>
        <dbReference type="ChEBI" id="CHEBI:83421"/>
        <dbReference type="ChEBI" id="CHEBI:456216"/>
        <dbReference type="EC" id="2.7.11.1"/>
    </reaction>
</comment>
<evidence type="ECO:0000256" key="6">
    <source>
        <dbReference type="ARBA" id="ARBA00022777"/>
    </source>
</evidence>
<dbReference type="InterPro" id="IPR011009">
    <property type="entry name" value="Kinase-like_dom_sf"/>
</dbReference>
<dbReference type="SMART" id="SM00220">
    <property type="entry name" value="S_TKc"/>
    <property type="match status" value="1"/>
</dbReference>
<dbReference type="InterPro" id="IPR051138">
    <property type="entry name" value="PIM_Ser/Thr_kinase"/>
</dbReference>
<keyword evidence="6 13" id="KW-0418">Kinase</keyword>
<dbReference type="PANTHER" id="PTHR22984:SF11">
    <property type="entry name" value="AURORA KINASE-RELATED"/>
    <property type="match status" value="1"/>
</dbReference>
<dbReference type="SUPFAM" id="SSF56112">
    <property type="entry name" value="Protein kinase-like (PK-like)"/>
    <property type="match status" value="1"/>
</dbReference>
<accession>A0A498MKL6</accession>
<keyword evidence="5 10" id="KW-0547">Nucleotide-binding</keyword>
<evidence type="ECO:0000256" key="10">
    <source>
        <dbReference type="PROSITE-ProRule" id="PRU10141"/>
    </source>
</evidence>
<evidence type="ECO:0000256" key="1">
    <source>
        <dbReference type="ARBA" id="ARBA00005505"/>
    </source>
</evidence>
<evidence type="ECO:0000256" key="9">
    <source>
        <dbReference type="ARBA" id="ARBA00048679"/>
    </source>
</evidence>
<evidence type="ECO:0000313" key="14">
    <source>
        <dbReference type="Proteomes" id="UP000290572"/>
    </source>
</evidence>
<dbReference type="GO" id="GO:0005737">
    <property type="term" value="C:cytoplasm"/>
    <property type="evidence" value="ECO:0007669"/>
    <property type="project" value="TreeGrafter"/>
</dbReference>
<dbReference type="InterPro" id="IPR008271">
    <property type="entry name" value="Ser/Thr_kinase_AS"/>
</dbReference>
<evidence type="ECO:0000256" key="2">
    <source>
        <dbReference type="ARBA" id="ARBA00012513"/>
    </source>
</evidence>
<dbReference type="Pfam" id="PF00069">
    <property type="entry name" value="Pkinase"/>
    <property type="match status" value="1"/>
</dbReference>
<dbReference type="InterPro" id="IPR000719">
    <property type="entry name" value="Prot_kinase_dom"/>
</dbReference>
<dbReference type="GO" id="GO:0043066">
    <property type="term" value="P:negative regulation of apoptotic process"/>
    <property type="evidence" value="ECO:0007669"/>
    <property type="project" value="TreeGrafter"/>
</dbReference>
<gene>
    <name evidence="13" type="ORF">ROHU_024180</name>
</gene>
<protein>
    <recommendedName>
        <fullName evidence="2">non-specific serine/threonine protein kinase</fullName>
        <ecNumber evidence="2">2.7.11.1</ecNumber>
    </recommendedName>
</protein>
<keyword evidence="7 10" id="KW-0067">ATP-binding</keyword>
<evidence type="ECO:0000256" key="5">
    <source>
        <dbReference type="ARBA" id="ARBA00022741"/>
    </source>
</evidence>
<keyword evidence="4" id="KW-0808">Transferase</keyword>
<evidence type="ECO:0000256" key="8">
    <source>
        <dbReference type="ARBA" id="ARBA00047899"/>
    </source>
</evidence>
<keyword evidence="3" id="KW-0723">Serine/threonine-protein kinase</keyword>